<evidence type="ECO:0000313" key="8">
    <source>
        <dbReference type="EMBL" id="TLX21435.1"/>
    </source>
</evidence>
<accession>A0A5R9PD74</accession>
<evidence type="ECO:0000256" key="1">
    <source>
        <dbReference type="ARBA" id="ARBA00022475"/>
    </source>
</evidence>
<reference evidence="8 9" key="1">
    <citation type="submission" date="2019-04" db="EMBL/GenBank/DDBJ databases">
        <authorList>
            <person name="Grouzdev D.S."/>
            <person name="Nazina T.N."/>
        </authorList>
    </citation>
    <scope>NUCLEOTIDE SEQUENCE [LARGE SCALE GENOMIC DNA]</scope>
    <source>
        <strain evidence="8 9">SHC 3-19</strain>
    </source>
</reference>
<keyword evidence="5 7" id="KW-0975">Bacterial flagellum</keyword>
<dbReference type="PANTHER" id="PTHR38766:SF1">
    <property type="entry name" value="FLAGELLAR PROTEIN FLIO"/>
    <property type="match status" value="1"/>
</dbReference>
<comment type="similarity">
    <text evidence="6 7">Belongs to the FliO/MopB family.</text>
</comment>
<dbReference type="NCBIfam" id="TIGR03500">
    <property type="entry name" value="FliO_TIGR"/>
    <property type="match status" value="1"/>
</dbReference>
<evidence type="ECO:0000256" key="6">
    <source>
        <dbReference type="ARBA" id="ARBA00037937"/>
    </source>
</evidence>
<keyword evidence="8" id="KW-0282">Flagellum</keyword>
<keyword evidence="8" id="KW-0966">Cell projection</keyword>
<evidence type="ECO:0000256" key="4">
    <source>
        <dbReference type="ARBA" id="ARBA00023136"/>
    </source>
</evidence>
<dbReference type="PANTHER" id="PTHR38766">
    <property type="entry name" value="FLAGELLAR PROTEIN FLIO"/>
    <property type="match status" value="1"/>
</dbReference>
<evidence type="ECO:0000256" key="7">
    <source>
        <dbReference type="RuleBase" id="RU362064"/>
    </source>
</evidence>
<gene>
    <name evidence="8" type="primary">fliO</name>
    <name evidence="8" type="ORF">E5S66_10705</name>
</gene>
<feature type="transmembrane region" description="Helical" evidence="7">
    <location>
        <begin position="70"/>
        <end position="91"/>
    </location>
</feature>
<name>A0A5R9PD74_9GAMM</name>
<dbReference type="GO" id="GO:0044781">
    <property type="term" value="P:bacterial-type flagellum organization"/>
    <property type="evidence" value="ECO:0007669"/>
    <property type="project" value="UniProtKB-UniRule"/>
</dbReference>
<proteinExistence type="inferred from homology"/>
<keyword evidence="4 7" id="KW-0472">Membrane</keyword>
<sequence>MQPAQPQAPVAAAATDAQAPPATTVVAAPVSAPPATAARTIAGIPARPAKTGATVQQPAHASPPSAAGSIGGTLFALALVLGLIFGLAWLARRMPGMTGLRGNSGLRVVRSLGLGARERLVVVEVGGTQLLLGTGAAGTRLLHTLETPLHDDAPVQPTPFAQLLAQRLGKKPA</sequence>
<dbReference type="GO" id="GO:0009425">
    <property type="term" value="C:bacterial-type flagellum basal body"/>
    <property type="evidence" value="ECO:0007669"/>
    <property type="project" value="UniProtKB-SubCell"/>
</dbReference>
<dbReference type="InterPro" id="IPR052205">
    <property type="entry name" value="FliO/MopB"/>
</dbReference>
<dbReference type="GO" id="GO:0005886">
    <property type="term" value="C:plasma membrane"/>
    <property type="evidence" value="ECO:0007669"/>
    <property type="project" value="UniProtKB-SubCell"/>
</dbReference>
<comment type="subcellular location">
    <subcellularLocation>
        <location evidence="7">Cell membrane</location>
    </subcellularLocation>
    <subcellularLocation>
        <location evidence="7">Bacterial flagellum basal body</location>
    </subcellularLocation>
</comment>
<dbReference type="STRING" id="1123377.GCA_000423885_01688"/>
<dbReference type="InterPro" id="IPR022781">
    <property type="entry name" value="Flagellar_biosynth_FliO"/>
</dbReference>
<protein>
    <recommendedName>
        <fullName evidence="7">Flagellar protein</fullName>
    </recommendedName>
</protein>
<evidence type="ECO:0000256" key="2">
    <source>
        <dbReference type="ARBA" id="ARBA00022692"/>
    </source>
</evidence>
<dbReference type="Pfam" id="PF04347">
    <property type="entry name" value="FliO"/>
    <property type="match status" value="1"/>
</dbReference>
<keyword evidence="1 7" id="KW-1003">Cell membrane</keyword>
<keyword evidence="3 7" id="KW-1133">Transmembrane helix</keyword>
<keyword evidence="9" id="KW-1185">Reference proteome</keyword>
<dbReference type="EMBL" id="SROY01000004">
    <property type="protein sequence ID" value="TLX21435.1"/>
    <property type="molecule type" value="Genomic_DNA"/>
</dbReference>
<organism evidence="8 9">
    <name type="scientific">Thermomonas fusca</name>
    <dbReference type="NCBI Taxonomy" id="215690"/>
    <lineage>
        <taxon>Bacteria</taxon>
        <taxon>Pseudomonadati</taxon>
        <taxon>Pseudomonadota</taxon>
        <taxon>Gammaproteobacteria</taxon>
        <taxon>Lysobacterales</taxon>
        <taxon>Lysobacteraceae</taxon>
        <taxon>Thermomonas</taxon>
    </lineage>
</organism>
<evidence type="ECO:0000256" key="5">
    <source>
        <dbReference type="ARBA" id="ARBA00023143"/>
    </source>
</evidence>
<evidence type="ECO:0000313" key="9">
    <source>
        <dbReference type="Proteomes" id="UP000308508"/>
    </source>
</evidence>
<comment type="caution">
    <text evidence="8">The sequence shown here is derived from an EMBL/GenBank/DDBJ whole genome shotgun (WGS) entry which is preliminary data.</text>
</comment>
<dbReference type="Proteomes" id="UP000308508">
    <property type="component" value="Unassembled WGS sequence"/>
</dbReference>
<evidence type="ECO:0000256" key="3">
    <source>
        <dbReference type="ARBA" id="ARBA00022989"/>
    </source>
</evidence>
<dbReference type="AlphaFoldDB" id="A0A5R9PD74"/>
<keyword evidence="8" id="KW-0969">Cilium</keyword>
<keyword evidence="2 7" id="KW-0812">Transmembrane</keyword>